<gene>
    <name evidence="1" type="ORF">OS493_033908</name>
</gene>
<accession>A0A9W9ZZU5</accession>
<evidence type="ECO:0000313" key="2">
    <source>
        <dbReference type="Proteomes" id="UP001163046"/>
    </source>
</evidence>
<proteinExistence type="predicted"/>
<name>A0A9W9ZZU5_9CNID</name>
<keyword evidence="2" id="KW-1185">Reference proteome</keyword>
<dbReference type="EMBL" id="MU825442">
    <property type="protein sequence ID" value="KAJ7389049.1"/>
    <property type="molecule type" value="Genomic_DNA"/>
</dbReference>
<reference evidence="1" key="1">
    <citation type="submission" date="2023-01" db="EMBL/GenBank/DDBJ databases">
        <title>Genome assembly of the deep-sea coral Lophelia pertusa.</title>
        <authorList>
            <person name="Herrera S."/>
            <person name="Cordes E."/>
        </authorList>
    </citation>
    <scope>NUCLEOTIDE SEQUENCE</scope>
    <source>
        <strain evidence="1">USNM1676648</strain>
        <tissue evidence="1">Polyp</tissue>
    </source>
</reference>
<dbReference type="Proteomes" id="UP001163046">
    <property type="component" value="Unassembled WGS sequence"/>
</dbReference>
<sequence>MPIISAGSSIAQGPNVGRIDRWSQWNPTPDEPLWLLLAGATDPPRNINISERRTRDVPGVKSGTFLSGITRDLVNMEDAVGNKLSNTVRDLRLTKSAAFVHITELFDSCLNNNCKPMLFYTGHGEIGTGKLVLC</sequence>
<organism evidence="1 2">
    <name type="scientific">Desmophyllum pertusum</name>
    <dbReference type="NCBI Taxonomy" id="174260"/>
    <lineage>
        <taxon>Eukaryota</taxon>
        <taxon>Metazoa</taxon>
        <taxon>Cnidaria</taxon>
        <taxon>Anthozoa</taxon>
        <taxon>Hexacorallia</taxon>
        <taxon>Scleractinia</taxon>
        <taxon>Caryophylliina</taxon>
        <taxon>Caryophylliidae</taxon>
        <taxon>Desmophyllum</taxon>
    </lineage>
</organism>
<evidence type="ECO:0000313" key="1">
    <source>
        <dbReference type="EMBL" id="KAJ7389049.1"/>
    </source>
</evidence>
<dbReference type="AlphaFoldDB" id="A0A9W9ZZU5"/>
<comment type="caution">
    <text evidence="1">The sequence shown here is derived from an EMBL/GenBank/DDBJ whole genome shotgun (WGS) entry which is preliminary data.</text>
</comment>
<protein>
    <submittedName>
        <fullName evidence="1">Uncharacterized protein</fullName>
    </submittedName>
</protein>